<feature type="transmembrane region" description="Helical" evidence="1">
    <location>
        <begin position="67"/>
        <end position="95"/>
    </location>
</feature>
<accession>A0A917DJA2</accession>
<keyword evidence="1" id="KW-1133">Transmembrane helix</keyword>
<protein>
    <submittedName>
        <fullName evidence="2">Uncharacterized protein</fullName>
    </submittedName>
</protein>
<organism evidence="2 3">
    <name type="scientific">Microbacterium faecale</name>
    <dbReference type="NCBI Taxonomy" id="1804630"/>
    <lineage>
        <taxon>Bacteria</taxon>
        <taxon>Bacillati</taxon>
        <taxon>Actinomycetota</taxon>
        <taxon>Actinomycetes</taxon>
        <taxon>Micrococcales</taxon>
        <taxon>Microbacteriaceae</taxon>
        <taxon>Microbacterium</taxon>
    </lineage>
</organism>
<name>A0A917DJA2_9MICO</name>
<reference evidence="2" key="1">
    <citation type="journal article" date="2014" name="Int. J. Syst. Evol. Microbiol.">
        <title>Complete genome sequence of Corynebacterium casei LMG S-19264T (=DSM 44701T), isolated from a smear-ripened cheese.</title>
        <authorList>
            <consortium name="US DOE Joint Genome Institute (JGI-PGF)"/>
            <person name="Walter F."/>
            <person name="Albersmeier A."/>
            <person name="Kalinowski J."/>
            <person name="Ruckert C."/>
        </authorList>
    </citation>
    <scope>NUCLEOTIDE SEQUENCE</scope>
    <source>
        <strain evidence="2">CGMCC 1.15152</strain>
    </source>
</reference>
<dbReference type="AlphaFoldDB" id="A0A917DJA2"/>
<dbReference type="RefSeq" id="WP_188712381.1">
    <property type="nucleotide sequence ID" value="NZ_BMHO01000001.1"/>
</dbReference>
<dbReference type="Proteomes" id="UP000633205">
    <property type="component" value="Unassembled WGS sequence"/>
</dbReference>
<dbReference type="EMBL" id="BMHO01000001">
    <property type="protein sequence ID" value="GGD41674.1"/>
    <property type="molecule type" value="Genomic_DNA"/>
</dbReference>
<reference evidence="2" key="2">
    <citation type="submission" date="2020-09" db="EMBL/GenBank/DDBJ databases">
        <authorList>
            <person name="Sun Q."/>
            <person name="Zhou Y."/>
        </authorList>
    </citation>
    <scope>NUCLEOTIDE SEQUENCE</scope>
    <source>
        <strain evidence="2">CGMCC 1.15152</strain>
    </source>
</reference>
<proteinExistence type="predicted"/>
<feature type="transmembrane region" description="Helical" evidence="1">
    <location>
        <begin position="21"/>
        <end position="47"/>
    </location>
</feature>
<keyword evidence="1" id="KW-0812">Transmembrane</keyword>
<comment type="caution">
    <text evidence="2">The sequence shown here is derived from an EMBL/GenBank/DDBJ whole genome shotgun (WGS) entry which is preliminary data.</text>
</comment>
<evidence type="ECO:0000256" key="1">
    <source>
        <dbReference type="SAM" id="Phobius"/>
    </source>
</evidence>
<keyword evidence="3" id="KW-1185">Reference proteome</keyword>
<evidence type="ECO:0000313" key="3">
    <source>
        <dbReference type="Proteomes" id="UP000633205"/>
    </source>
</evidence>
<gene>
    <name evidence="2" type="ORF">GCM10010915_23280</name>
</gene>
<evidence type="ECO:0000313" key="2">
    <source>
        <dbReference type="EMBL" id="GGD41674.1"/>
    </source>
</evidence>
<keyword evidence="1" id="KW-0472">Membrane</keyword>
<sequence>MPQFDDEFRPDPKKITVRGGVFFNPWVNISACVVTTIGLGWLTLWLLSLYFEVTESAPYPDQSLDAVGTMIGVVFLGLATLALLGCTIFVIVWWARRTRHDRAQQDDAGGTA</sequence>